<comment type="subcellular location">
    <subcellularLocation>
        <location evidence="1">Cell membrane</location>
        <topology evidence="1">Multi-pass membrane protein</topology>
    </subcellularLocation>
</comment>
<dbReference type="InterPro" id="IPR036890">
    <property type="entry name" value="HATPase_C_sf"/>
</dbReference>
<sequence length="615" mass="71316">MYRKLLLYFLIVIVLSLASVGVFSYVISSKELDVLAKDQMVQIVNNSAHHTDLYLKAYERATVSLLTNMDVKRFIDLPQDRGEYEFYDYRNQIRDYSAEPVFIRSPEIAAIYIISFNGNAVYYFRDFSPATFSKEEVNDQLTYFRENTFRKGTLSILNYSLYNKVRINNRIQEENMLTIARQIRGLKSVDPQGVLAIEFRASDLSALWQGIDLGENGYFFIVDDKGEMIYHPQSEKIGAVVSDSLMEKIKESDLHSFEDNEDGTDRMYMSRKSDFSGWHLVVSKPVAELRKPISNIRTTTIIVGGFTLVVALWFAFRFSKSITGPIRILKNGMRKTEKGNWEMIPLPPRRDEITELMMRYNIMVNRLSELIEEVYQVQLKNKEIQIERQKAEFQSLQLQINPHFLYNSMETIICYAVIQDSEEISEIVQSLAYMLRYSSQTNLEEITVVNELKHVMYFLVVLRHRIGHPFEIDIALDSQYLLYHMVRLTLQPLVENVFQHAFPNGVENYHYVRIAGGEKDDTFWISVEDNGAGMPEETLAELNAKLNKNRLVDEEVDENGKRNGIGILNVHRRIQMVFGDQYGLRIESQLDHGTKMLMIMPLSVKTVNKSAERSN</sequence>
<evidence type="ECO:0000256" key="2">
    <source>
        <dbReference type="ARBA" id="ARBA00022475"/>
    </source>
</evidence>
<dbReference type="CDD" id="cd06225">
    <property type="entry name" value="HAMP"/>
    <property type="match status" value="1"/>
</dbReference>
<feature type="domain" description="HAMP" evidence="11">
    <location>
        <begin position="320"/>
        <end position="372"/>
    </location>
</feature>
<dbReference type="InterPro" id="IPR003594">
    <property type="entry name" value="HATPase_dom"/>
</dbReference>
<dbReference type="Pfam" id="PF00672">
    <property type="entry name" value="HAMP"/>
    <property type="match status" value="1"/>
</dbReference>
<dbReference type="CDD" id="cd18774">
    <property type="entry name" value="PDC2_HK_sensor"/>
    <property type="match status" value="1"/>
</dbReference>
<evidence type="ECO:0000256" key="7">
    <source>
        <dbReference type="ARBA" id="ARBA00022989"/>
    </source>
</evidence>
<dbReference type="InterPro" id="IPR033479">
    <property type="entry name" value="dCache_1"/>
</dbReference>
<keyword evidence="3" id="KW-0597">Phosphoprotein</keyword>
<evidence type="ECO:0000256" key="4">
    <source>
        <dbReference type="ARBA" id="ARBA00022679"/>
    </source>
</evidence>
<evidence type="ECO:0000259" key="11">
    <source>
        <dbReference type="PROSITE" id="PS50885"/>
    </source>
</evidence>
<comment type="caution">
    <text evidence="12">The sequence shown here is derived from an EMBL/GenBank/DDBJ whole genome shotgun (WGS) entry which is preliminary data.</text>
</comment>
<dbReference type="InterPro" id="IPR050640">
    <property type="entry name" value="Bact_2-comp_sensor_kinase"/>
</dbReference>
<dbReference type="Gene3D" id="6.10.340.10">
    <property type="match status" value="1"/>
</dbReference>
<dbReference type="Gene3D" id="3.30.565.10">
    <property type="entry name" value="Histidine kinase-like ATPase, C-terminal domain"/>
    <property type="match status" value="1"/>
</dbReference>
<dbReference type="InterPro" id="IPR010559">
    <property type="entry name" value="Sig_transdc_His_kin_internal"/>
</dbReference>
<feature type="transmembrane region" description="Helical" evidence="10">
    <location>
        <begin position="6"/>
        <end position="27"/>
    </location>
</feature>
<evidence type="ECO:0000256" key="10">
    <source>
        <dbReference type="SAM" id="Phobius"/>
    </source>
</evidence>
<feature type="coiled-coil region" evidence="9">
    <location>
        <begin position="372"/>
        <end position="399"/>
    </location>
</feature>
<protein>
    <recommendedName>
        <fullName evidence="11">HAMP domain-containing protein</fullName>
    </recommendedName>
</protein>
<dbReference type="Proteomes" id="UP000245202">
    <property type="component" value="Unassembled WGS sequence"/>
</dbReference>
<proteinExistence type="predicted"/>
<dbReference type="InterPro" id="IPR003660">
    <property type="entry name" value="HAMP_dom"/>
</dbReference>
<reference evidence="12 13" key="1">
    <citation type="submission" date="2017-08" db="EMBL/GenBank/DDBJ databases">
        <title>Substantial Increase in Enzyme Production by Combined Drug-Resistance Mutations in Paenibacillus agaridevorans.</title>
        <authorList>
            <person name="Tanaka Y."/>
            <person name="Funane K."/>
            <person name="Hosaka T."/>
            <person name="Shiwa Y."/>
            <person name="Fujita N."/>
            <person name="Miyazaki T."/>
            <person name="Yoshikawa H."/>
            <person name="Murakami K."/>
            <person name="Kasahara K."/>
            <person name="Inaoka T."/>
            <person name="Hiraga Y."/>
            <person name="Ochi K."/>
        </authorList>
    </citation>
    <scope>NUCLEOTIDE SEQUENCE [LARGE SCALE GENOMIC DNA]</scope>
    <source>
        <strain evidence="12 13">T-3040</strain>
    </source>
</reference>
<evidence type="ECO:0000256" key="1">
    <source>
        <dbReference type="ARBA" id="ARBA00004651"/>
    </source>
</evidence>
<dbReference type="SUPFAM" id="SSF55874">
    <property type="entry name" value="ATPase domain of HSP90 chaperone/DNA topoisomerase II/histidine kinase"/>
    <property type="match status" value="1"/>
</dbReference>
<dbReference type="PROSITE" id="PS50885">
    <property type="entry name" value="HAMP"/>
    <property type="match status" value="1"/>
</dbReference>
<dbReference type="Gene3D" id="3.30.450.20">
    <property type="entry name" value="PAS domain"/>
    <property type="match status" value="1"/>
</dbReference>
<evidence type="ECO:0000256" key="5">
    <source>
        <dbReference type="ARBA" id="ARBA00022692"/>
    </source>
</evidence>
<keyword evidence="5 10" id="KW-0812">Transmembrane</keyword>
<dbReference type="SMART" id="SM00304">
    <property type="entry name" value="HAMP"/>
    <property type="match status" value="1"/>
</dbReference>
<dbReference type="GO" id="GO:0005886">
    <property type="term" value="C:plasma membrane"/>
    <property type="evidence" value="ECO:0007669"/>
    <property type="project" value="UniProtKB-SubCell"/>
</dbReference>
<evidence type="ECO:0000256" key="6">
    <source>
        <dbReference type="ARBA" id="ARBA00022777"/>
    </source>
</evidence>
<keyword evidence="9" id="KW-0175">Coiled coil</keyword>
<evidence type="ECO:0000313" key="12">
    <source>
        <dbReference type="EMBL" id="GBG08938.1"/>
    </source>
</evidence>
<dbReference type="AlphaFoldDB" id="A0A2R5EV73"/>
<dbReference type="Pfam" id="PF02743">
    <property type="entry name" value="dCache_1"/>
    <property type="match status" value="1"/>
</dbReference>
<keyword evidence="13" id="KW-1185">Reference proteome</keyword>
<evidence type="ECO:0000313" key="13">
    <source>
        <dbReference type="Proteomes" id="UP000245202"/>
    </source>
</evidence>
<feature type="transmembrane region" description="Helical" evidence="10">
    <location>
        <begin position="298"/>
        <end position="316"/>
    </location>
</feature>
<evidence type="ECO:0000256" key="9">
    <source>
        <dbReference type="SAM" id="Coils"/>
    </source>
</evidence>
<organism evidence="12 13">
    <name type="scientific">Paenibacillus agaridevorans</name>
    <dbReference type="NCBI Taxonomy" id="171404"/>
    <lineage>
        <taxon>Bacteria</taxon>
        <taxon>Bacillati</taxon>
        <taxon>Bacillota</taxon>
        <taxon>Bacilli</taxon>
        <taxon>Bacillales</taxon>
        <taxon>Paenibacillaceae</taxon>
        <taxon>Paenibacillus</taxon>
    </lineage>
</organism>
<keyword evidence="4" id="KW-0808">Transferase</keyword>
<name>A0A2R5EV73_9BACL</name>
<accession>A0A2R5EV73</accession>
<dbReference type="SUPFAM" id="SSF158472">
    <property type="entry name" value="HAMP domain-like"/>
    <property type="match status" value="1"/>
</dbReference>
<dbReference type="Pfam" id="PF02518">
    <property type="entry name" value="HATPase_c"/>
    <property type="match status" value="1"/>
</dbReference>
<gene>
    <name evidence="12" type="ORF">PAT3040_03553</name>
</gene>
<dbReference type="PANTHER" id="PTHR34220">
    <property type="entry name" value="SENSOR HISTIDINE KINASE YPDA"/>
    <property type="match status" value="1"/>
</dbReference>
<dbReference type="EMBL" id="BDQX01000178">
    <property type="protein sequence ID" value="GBG08938.1"/>
    <property type="molecule type" value="Genomic_DNA"/>
</dbReference>
<keyword evidence="2" id="KW-1003">Cell membrane</keyword>
<dbReference type="Pfam" id="PF06580">
    <property type="entry name" value="His_kinase"/>
    <property type="match status" value="1"/>
</dbReference>
<evidence type="ECO:0000256" key="8">
    <source>
        <dbReference type="ARBA" id="ARBA00023136"/>
    </source>
</evidence>
<dbReference type="GO" id="GO:0000155">
    <property type="term" value="F:phosphorelay sensor kinase activity"/>
    <property type="evidence" value="ECO:0007669"/>
    <property type="project" value="InterPro"/>
</dbReference>
<dbReference type="PANTHER" id="PTHR34220:SF7">
    <property type="entry name" value="SENSOR HISTIDINE KINASE YPDA"/>
    <property type="match status" value="1"/>
</dbReference>
<keyword evidence="6" id="KW-0418">Kinase</keyword>
<evidence type="ECO:0000256" key="3">
    <source>
        <dbReference type="ARBA" id="ARBA00022553"/>
    </source>
</evidence>
<keyword evidence="8 10" id="KW-0472">Membrane</keyword>
<keyword evidence="7 10" id="KW-1133">Transmembrane helix</keyword>